<reference evidence="10" key="1">
    <citation type="submission" date="2014-07" db="EMBL/GenBank/DDBJ databases">
        <title>Identification of a novel salt tolerance gene in wild soybean by whole-genome sequencing.</title>
        <authorList>
            <person name="Lam H.-M."/>
            <person name="Qi X."/>
            <person name="Li M.-W."/>
            <person name="Liu X."/>
            <person name="Xie M."/>
            <person name="Ni M."/>
            <person name="Xu X."/>
        </authorList>
    </citation>
    <scope>NUCLEOTIDE SEQUENCE [LARGE SCALE GENOMIC DNA]</scope>
    <source>
        <tissue evidence="10">Root</tissue>
    </source>
</reference>
<dbReference type="Pfam" id="PF07058">
    <property type="entry name" value="MAP70"/>
    <property type="match status" value="2"/>
</dbReference>
<dbReference type="Proteomes" id="UP000053555">
    <property type="component" value="Unassembled WGS sequence"/>
</dbReference>
<accession>A0A0B2R9Y1</accession>
<dbReference type="PANTHER" id="PTHR31246:SF18">
    <property type="entry name" value="MICROTUBULE-ASSOCIATED PROTEIN 70-1-LIKE"/>
    <property type="match status" value="1"/>
</dbReference>
<organism evidence="10">
    <name type="scientific">Glycine soja</name>
    <name type="common">Wild soybean</name>
    <dbReference type="NCBI Taxonomy" id="3848"/>
    <lineage>
        <taxon>Eukaryota</taxon>
        <taxon>Viridiplantae</taxon>
        <taxon>Streptophyta</taxon>
        <taxon>Embryophyta</taxon>
        <taxon>Tracheophyta</taxon>
        <taxon>Spermatophyta</taxon>
        <taxon>Magnoliopsida</taxon>
        <taxon>eudicotyledons</taxon>
        <taxon>Gunneridae</taxon>
        <taxon>Pentapetalae</taxon>
        <taxon>rosids</taxon>
        <taxon>fabids</taxon>
        <taxon>Fabales</taxon>
        <taxon>Fabaceae</taxon>
        <taxon>Papilionoideae</taxon>
        <taxon>50 kb inversion clade</taxon>
        <taxon>NPAAA clade</taxon>
        <taxon>indigoferoid/millettioid clade</taxon>
        <taxon>Phaseoleae</taxon>
        <taxon>Glycine</taxon>
        <taxon>Glycine subgen. Soja</taxon>
    </lineage>
</organism>
<dbReference type="AlphaFoldDB" id="A0A0B2R9Y1"/>
<keyword evidence="5 7" id="KW-0175">Coiled coil</keyword>
<dbReference type="PANTHER" id="PTHR31246">
    <property type="entry name" value="MICROTUBULE-ASSOCIATED PROTEIN 70-2"/>
    <property type="match status" value="1"/>
</dbReference>
<evidence type="ECO:0000256" key="8">
    <source>
        <dbReference type="SAM" id="MobiDB-lite"/>
    </source>
</evidence>
<proteinExistence type="inferred from homology"/>
<feature type="region of interest" description="Disordered" evidence="8">
    <location>
        <begin position="337"/>
        <end position="386"/>
    </location>
</feature>
<evidence type="ECO:0000256" key="7">
    <source>
        <dbReference type="SAM" id="Coils"/>
    </source>
</evidence>
<feature type="coiled-coil region" evidence="7">
    <location>
        <begin position="508"/>
        <end position="535"/>
    </location>
</feature>
<feature type="compositionally biased region" description="Polar residues" evidence="8">
    <location>
        <begin position="365"/>
        <end position="377"/>
    </location>
</feature>
<feature type="region of interest" description="Disordered" evidence="8">
    <location>
        <begin position="1"/>
        <end position="23"/>
    </location>
</feature>
<name>A0A0B2R9Y1_GLYSO</name>
<evidence type="ECO:0000256" key="9">
    <source>
        <dbReference type="SAM" id="Phobius"/>
    </source>
</evidence>
<feature type="coiled-coil region" evidence="7">
    <location>
        <begin position="145"/>
        <end position="172"/>
    </location>
</feature>
<dbReference type="GO" id="GO:0007010">
    <property type="term" value="P:cytoskeleton organization"/>
    <property type="evidence" value="ECO:0007669"/>
    <property type="project" value="InterPro"/>
</dbReference>
<evidence type="ECO:0000256" key="5">
    <source>
        <dbReference type="ARBA" id="ARBA00023054"/>
    </source>
</evidence>
<comment type="subcellular location">
    <subcellularLocation>
        <location evidence="1">Cytoplasm</location>
        <location evidence="1">Cytoskeleton</location>
    </subcellularLocation>
</comment>
<keyword evidence="3" id="KW-0963">Cytoplasm</keyword>
<evidence type="ECO:0000256" key="3">
    <source>
        <dbReference type="ARBA" id="ARBA00022490"/>
    </source>
</evidence>
<evidence type="ECO:0000313" key="10">
    <source>
        <dbReference type="EMBL" id="KHN30360.1"/>
    </source>
</evidence>
<evidence type="ECO:0000256" key="4">
    <source>
        <dbReference type="ARBA" id="ARBA00022701"/>
    </source>
</evidence>
<evidence type="ECO:0000256" key="1">
    <source>
        <dbReference type="ARBA" id="ARBA00004245"/>
    </source>
</evidence>
<feature type="coiled-coil region" evidence="7">
    <location>
        <begin position="42"/>
        <end position="118"/>
    </location>
</feature>
<dbReference type="EMBL" id="KN651818">
    <property type="protein sequence ID" value="KHN30360.1"/>
    <property type="molecule type" value="Genomic_DNA"/>
</dbReference>
<evidence type="ECO:0000256" key="2">
    <source>
        <dbReference type="ARBA" id="ARBA00008825"/>
    </source>
</evidence>
<keyword evidence="6" id="KW-0206">Cytoskeleton</keyword>
<dbReference type="GO" id="GO:0008017">
    <property type="term" value="F:microtubule binding"/>
    <property type="evidence" value="ECO:0007669"/>
    <property type="project" value="InterPro"/>
</dbReference>
<sequence length="608" mass="68721">MASSHIGNAGDADAKALKGRPKKPSDDFISLFHGSDPVRVELTRLQNELREKDRELGDALAEIKSLRNSERLKERGVEELTDELIKVDEKLKAAEALLESKNLEIKKINEEKRAALAAQFAAEATLRRVHAAQKDDEMPPIEAIIAPLEAELKLARMEVAKLQDDNRALDRLTKSKEAALLEAERTVQIALAKASLVDDLQNKNQELMKQIEICQEENKILDKILRQKVAEVEKLTQTVRELEEAVLAGGAAANAVRDYQRKVQEMNEERKILEREVARAKVTANRVATVVANEWKDANDKVMPVKQWLEERKFFQAWEKYQLRFKVLEERVKTSNGNSKFTVSDGRNIGTGPSRRQSFGEAESLSASSSNGYQSRKNSISRSGSLRSNSANVLLKHAKLSSRSFDGGSRNLERERPTSDANGLDNMPTNYNNQTITRETITTHEESANGTPVEKSKSENEDYVSGMLYDMLQKEVISLRKACHEKDQTLKDKDDAIEMLAKKVDTLSKAMEVEARKMRREVASMEKEVAAMRISKEHDHRAWQASAPRGAVNSQSISSRSIFYLFVFFVVILCFLFLIVNYKNIFFFLLEHGYHCQNLGFGSSRLMC</sequence>
<keyword evidence="9" id="KW-0472">Membrane</keyword>
<gene>
    <name evidence="10" type="ORF">glysoja_025851</name>
</gene>
<dbReference type="GO" id="GO:0005874">
    <property type="term" value="C:microtubule"/>
    <property type="evidence" value="ECO:0007669"/>
    <property type="project" value="UniProtKB-KW"/>
</dbReference>
<dbReference type="InterPro" id="IPR009768">
    <property type="entry name" value="MAP70"/>
</dbReference>
<protein>
    <submittedName>
        <fullName evidence="10">Microtubule-associated protein 70-2</fullName>
    </submittedName>
</protein>
<feature type="region of interest" description="Disordered" evidence="8">
    <location>
        <begin position="404"/>
        <end position="432"/>
    </location>
</feature>
<feature type="coiled-coil region" evidence="7">
    <location>
        <begin position="197"/>
        <end position="283"/>
    </location>
</feature>
<keyword evidence="4" id="KW-0493">Microtubule</keyword>
<feature type="transmembrane region" description="Helical" evidence="9">
    <location>
        <begin position="562"/>
        <end position="582"/>
    </location>
</feature>
<keyword evidence="9" id="KW-0812">Transmembrane</keyword>
<comment type="similarity">
    <text evidence="2">Belongs to the MAP70 family.</text>
</comment>
<keyword evidence="9" id="KW-1133">Transmembrane helix</keyword>
<evidence type="ECO:0000256" key="6">
    <source>
        <dbReference type="ARBA" id="ARBA00023212"/>
    </source>
</evidence>